<keyword evidence="1" id="KW-0812">Transmembrane</keyword>
<accession>A0A4Q6I6A3</accession>
<keyword evidence="1" id="KW-1133">Transmembrane helix</keyword>
<dbReference type="AlphaFoldDB" id="A0A4Q6I6A3"/>
<dbReference type="Proteomes" id="UP000293377">
    <property type="component" value="Unassembled WGS sequence"/>
</dbReference>
<evidence type="ECO:0000256" key="1">
    <source>
        <dbReference type="SAM" id="Phobius"/>
    </source>
</evidence>
<protein>
    <recommendedName>
        <fullName evidence="4">Transmembrane protein</fullName>
    </recommendedName>
</protein>
<dbReference type="RefSeq" id="WP_045170940.1">
    <property type="nucleotide sequence ID" value="NZ_QOHL01000007.1"/>
</dbReference>
<name>A0A4Q6I6A3_9RICK</name>
<organism evidence="2 3">
    <name type="scientific">Ehrlichia minasensis</name>
    <dbReference type="NCBI Taxonomy" id="1242993"/>
    <lineage>
        <taxon>Bacteria</taxon>
        <taxon>Pseudomonadati</taxon>
        <taxon>Pseudomonadota</taxon>
        <taxon>Alphaproteobacteria</taxon>
        <taxon>Rickettsiales</taxon>
        <taxon>Anaplasmataceae</taxon>
        <taxon>Ehrlichia</taxon>
    </lineage>
</organism>
<gene>
    <name evidence="2" type="ORF">DRF75_02240</name>
</gene>
<keyword evidence="3" id="KW-1185">Reference proteome</keyword>
<evidence type="ECO:0000313" key="2">
    <source>
        <dbReference type="EMBL" id="RZB12820.1"/>
    </source>
</evidence>
<keyword evidence="1" id="KW-0472">Membrane</keyword>
<evidence type="ECO:0008006" key="4">
    <source>
        <dbReference type="Google" id="ProtNLM"/>
    </source>
</evidence>
<sequence>MLFPRDDDGSNEVQVDLNAIVFAYLGLVFLYFIISCVLEDIGPHNGDIDIEGLDIEALEVEDRNFGWPGLENAENLEAQNENMEEIVVDLIMLSGYFLW</sequence>
<proteinExistence type="predicted"/>
<dbReference type="EMBL" id="QOHL01000007">
    <property type="protein sequence ID" value="RZB12820.1"/>
    <property type="molecule type" value="Genomic_DNA"/>
</dbReference>
<evidence type="ECO:0000313" key="3">
    <source>
        <dbReference type="Proteomes" id="UP000293377"/>
    </source>
</evidence>
<reference evidence="2 3" key="1">
    <citation type="submission" date="2018-06" db="EMBL/GenBank/DDBJ databases">
        <title>Complete Genome Sequence of Ehrlichia minasensis Isolated From Cattle.</title>
        <authorList>
            <person name="Aguiar D.M."/>
            <person name="Araujo J.P.A.Jr."/>
            <person name="Nakazato L."/>
            <person name="Bard E."/>
            <person name="Cabezas-Cruz A."/>
        </authorList>
    </citation>
    <scope>NUCLEOTIDE SEQUENCE [LARGE SCALE GENOMIC DNA]</scope>
    <source>
        <strain evidence="2 3">B11</strain>
    </source>
</reference>
<comment type="caution">
    <text evidence="2">The sequence shown here is derived from an EMBL/GenBank/DDBJ whole genome shotgun (WGS) entry which is preliminary data.</text>
</comment>
<feature type="transmembrane region" description="Helical" evidence="1">
    <location>
        <begin position="20"/>
        <end position="38"/>
    </location>
</feature>